<evidence type="ECO:0000256" key="1">
    <source>
        <dbReference type="ARBA" id="ARBA00004123"/>
    </source>
</evidence>
<evidence type="ECO:0000259" key="7">
    <source>
        <dbReference type="Pfam" id="PF00010"/>
    </source>
</evidence>
<keyword evidence="8" id="KW-1185">Reference proteome</keyword>
<evidence type="ECO:0000256" key="5">
    <source>
        <dbReference type="ARBA" id="ARBA00023242"/>
    </source>
</evidence>
<feature type="compositionally biased region" description="Polar residues" evidence="6">
    <location>
        <begin position="72"/>
        <end position="88"/>
    </location>
</feature>
<sequence length="137" mass="16130">MPSRENPQSNDMEDHRTRILKDCVRTYNRNIKMMEYARLRSLVPSVACKSRVSKIQVIEEAIKYIAHLQQALRTQPQNADQGEANTRNTEPESPEKRRTSLRQKRQRIASYMIKTQRHMPRTRPKFSNSSAKKDFIS</sequence>
<evidence type="ECO:0000313" key="9">
    <source>
        <dbReference type="RefSeq" id="XP_031574952.1"/>
    </source>
</evidence>
<dbReference type="Gene3D" id="4.10.280.10">
    <property type="entry name" value="Helix-loop-helix DNA-binding domain"/>
    <property type="match status" value="1"/>
</dbReference>
<feature type="domain" description="BHLH" evidence="7">
    <location>
        <begin position="36"/>
        <end position="69"/>
    </location>
</feature>
<keyword evidence="5" id="KW-0539">Nucleus</keyword>
<dbReference type="InterPro" id="IPR036638">
    <property type="entry name" value="HLH_DNA-bd_sf"/>
</dbReference>
<dbReference type="OrthoDB" id="10047910at2759"/>
<protein>
    <submittedName>
        <fullName evidence="9">Uncharacterized protein LOC116308621</fullName>
    </submittedName>
</protein>
<dbReference type="Proteomes" id="UP000515163">
    <property type="component" value="Unplaced"/>
</dbReference>
<evidence type="ECO:0000313" key="8">
    <source>
        <dbReference type="Proteomes" id="UP000515163"/>
    </source>
</evidence>
<proteinExistence type="predicted"/>
<dbReference type="RefSeq" id="XP_031574952.1">
    <property type="nucleotide sequence ID" value="XM_031719092.1"/>
</dbReference>
<dbReference type="GO" id="GO:0032922">
    <property type="term" value="P:circadian regulation of gene expression"/>
    <property type="evidence" value="ECO:0007669"/>
    <property type="project" value="TreeGrafter"/>
</dbReference>
<dbReference type="PANTHER" id="PTHR11723">
    <property type="entry name" value="DNA-BINDING PROTEIN INHIBITOR"/>
    <property type="match status" value="1"/>
</dbReference>
<dbReference type="InterPro" id="IPR011598">
    <property type="entry name" value="bHLH_dom"/>
</dbReference>
<name>A0A6P8J5I2_ACTTE</name>
<feature type="compositionally biased region" description="Basic residues" evidence="6">
    <location>
        <begin position="115"/>
        <end position="124"/>
    </location>
</feature>
<dbReference type="GO" id="GO:0005737">
    <property type="term" value="C:cytoplasm"/>
    <property type="evidence" value="ECO:0007669"/>
    <property type="project" value="InterPro"/>
</dbReference>
<feature type="region of interest" description="Disordered" evidence="6">
    <location>
        <begin position="72"/>
        <end position="137"/>
    </location>
</feature>
<organism evidence="8 9">
    <name type="scientific">Actinia tenebrosa</name>
    <name type="common">Australian red waratah sea anemone</name>
    <dbReference type="NCBI Taxonomy" id="6105"/>
    <lineage>
        <taxon>Eukaryota</taxon>
        <taxon>Metazoa</taxon>
        <taxon>Cnidaria</taxon>
        <taxon>Anthozoa</taxon>
        <taxon>Hexacorallia</taxon>
        <taxon>Actiniaria</taxon>
        <taxon>Actiniidae</taxon>
        <taxon>Actinia</taxon>
    </lineage>
</organism>
<reference evidence="9" key="1">
    <citation type="submission" date="2025-08" db="UniProtKB">
        <authorList>
            <consortium name="RefSeq"/>
        </authorList>
    </citation>
    <scope>IDENTIFICATION</scope>
    <source>
        <tissue evidence="9">Tentacle</tissue>
    </source>
</reference>
<dbReference type="GO" id="GO:0030154">
    <property type="term" value="P:cell differentiation"/>
    <property type="evidence" value="ECO:0007669"/>
    <property type="project" value="TreeGrafter"/>
</dbReference>
<dbReference type="KEGG" id="aten:116308621"/>
<evidence type="ECO:0000256" key="3">
    <source>
        <dbReference type="ARBA" id="ARBA00023015"/>
    </source>
</evidence>
<comment type="subcellular location">
    <subcellularLocation>
        <location evidence="1">Nucleus</location>
    </subcellularLocation>
</comment>
<keyword evidence="2" id="KW-0678">Repressor</keyword>
<dbReference type="InParanoid" id="A0A6P8J5I2"/>
<evidence type="ECO:0000256" key="4">
    <source>
        <dbReference type="ARBA" id="ARBA00023163"/>
    </source>
</evidence>
<keyword evidence="3" id="KW-0805">Transcription regulation</keyword>
<dbReference type="PANTHER" id="PTHR11723:SF17">
    <property type="entry name" value="PROTEIN EXTRA-MACROCHAETAE"/>
    <property type="match status" value="1"/>
</dbReference>
<dbReference type="GO" id="GO:0005634">
    <property type="term" value="C:nucleus"/>
    <property type="evidence" value="ECO:0007669"/>
    <property type="project" value="UniProtKB-SubCell"/>
</dbReference>
<keyword evidence="4" id="KW-0804">Transcription</keyword>
<dbReference type="GO" id="GO:0000122">
    <property type="term" value="P:negative regulation of transcription by RNA polymerase II"/>
    <property type="evidence" value="ECO:0007669"/>
    <property type="project" value="InterPro"/>
</dbReference>
<feature type="compositionally biased region" description="Basic and acidic residues" evidence="6">
    <location>
        <begin position="89"/>
        <end position="98"/>
    </location>
</feature>
<gene>
    <name evidence="9" type="primary">LOC116308621</name>
</gene>
<evidence type="ECO:0000256" key="6">
    <source>
        <dbReference type="SAM" id="MobiDB-lite"/>
    </source>
</evidence>
<evidence type="ECO:0000256" key="2">
    <source>
        <dbReference type="ARBA" id="ARBA00022491"/>
    </source>
</evidence>
<dbReference type="AlphaFoldDB" id="A0A6P8J5I2"/>
<dbReference type="GeneID" id="116308621"/>
<dbReference type="SUPFAM" id="SSF47459">
    <property type="entry name" value="HLH, helix-loop-helix DNA-binding domain"/>
    <property type="match status" value="1"/>
</dbReference>
<dbReference type="GO" id="GO:0046983">
    <property type="term" value="F:protein dimerization activity"/>
    <property type="evidence" value="ECO:0007669"/>
    <property type="project" value="InterPro"/>
</dbReference>
<dbReference type="Pfam" id="PF00010">
    <property type="entry name" value="HLH"/>
    <property type="match status" value="1"/>
</dbReference>
<dbReference type="InterPro" id="IPR026052">
    <property type="entry name" value="DNA-bd_prot-inh"/>
</dbReference>
<accession>A0A6P8J5I2</accession>